<dbReference type="OrthoDB" id="8453416at2"/>
<dbReference type="AlphaFoldDB" id="A0A1I4QCA7"/>
<organism evidence="1 2">
    <name type="scientific">Pleomorphomonas diazotrophica</name>
    <dbReference type="NCBI Taxonomy" id="1166257"/>
    <lineage>
        <taxon>Bacteria</taxon>
        <taxon>Pseudomonadati</taxon>
        <taxon>Pseudomonadota</taxon>
        <taxon>Alphaproteobacteria</taxon>
        <taxon>Hyphomicrobiales</taxon>
        <taxon>Pleomorphomonadaceae</taxon>
        <taxon>Pleomorphomonas</taxon>
    </lineage>
</organism>
<sequence>MRGRKLRLAAAILAAVVAGAGVVGYQVYQSFGSVPYLFRRNAELKAEGYYMAEFEFRMLGVVKKLSDGDYLDAYSTLSKLRRQMESGEGLAKMPTDPSAKARYAFLLSRQDPTTGAFMSPDYPAFTFVAPTLNVVEALDGLAKEIGEPLRLRYPLHFLDAIATPEALRAYLDAHLYVGPFWAKRVPGPGVYGPGISELAYVDLFETTGTYHFTPAWHAAFRGWLDATQDPESGMWGARVGTPSAFKTRQDANSTYHILHYLLTDDGNDRDPAHPLRHADALAQSLMRAVTEPIPAGEDEQHSWSLEQAQATQLLTRRLWSHLNEEEKTTVRSALEVALTERYRLIDDTKGGFSLYLGSPADVDGTTTALGLIEATGSLPGTPDRVRLWGEPEVSPVDIVTIMWPSPIELPKDPRVNSYRLYAGRVLPADDLGIGPPLAILYPAGKGKVRDMVDLRQSVGRFLDGAGASFGNWSTADSLRSSALHPDPGEPAIPVLWADQRLDDAVGDIAKDARDLLIVGYDVFQRPVLARHWHIER</sequence>
<comment type="caution">
    <text evidence="1">The sequence shown here is derived from an EMBL/GenBank/DDBJ whole genome shotgun (WGS) entry which is preliminary data.</text>
</comment>
<evidence type="ECO:0000313" key="2">
    <source>
        <dbReference type="Proteomes" id="UP000233491"/>
    </source>
</evidence>
<name>A0A1I4QCA7_9HYPH</name>
<reference evidence="1 2" key="1">
    <citation type="submission" date="2017-12" db="EMBL/GenBank/DDBJ databases">
        <title>Anaerobic carbon monoxide metabolism by Pleomorphomonas carboxyditropha sp. nov., a new mesophilic hydrogenogenic carboxidotroph.</title>
        <authorList>
            <person name="Esquivel-Elizondo S."/>
            <person name="Krajmalnik-Brown R."/>
        </authorList>
    </citation>
    <scope>NUCLEOTIDE SEQUENCE [LARGE SCALE GENOMIC DNA]</scope>
    <source>
        <strain evidence="1 2">R5-392</strain>
    </source>
</reference>
<protein>
    <submittedName>
        <fullName evidence="1">Uncharacterized protein</fullName>
    </submittedName>
</protein>
<gene>
    <name evidence="1" type="ORF">CXZ10_05315</name>
</gene>
<accession>A0A1I4QCA7</accession>
<proteinExistence type="predicted"/>
<keyword evidence="2" id="KW-1185">Reference proteome</keyword>
<dbReference type="Proteomes" id="UP000233491">
    <property type="component" value="Unassembled WGS sequence"/>
</dbReference>
<evidence type="ECO:0000313" key="1">
    <source>
        <dbReference type="EMBL" id="PKR90774.1"/>
    </source>
</evidence>
<dbReference type="EMBL" id="PJNW01000002">
    <property type="protein sequence ID" value="PKR90774.1"/>
    <property type="molecule type" value="Genomic_DNA"/>
</dbReference>
<dbReference type="RefSeq" id="WP_101288037.1">
    <property type="nucleotide sequence ID" value="NZ_FOUQ01000001.1"/>
</dbReference>